<dbReference type="PROSITE" id="PS50240">
    <property type="entry name" value="TRYPSIN_DOM"/>
    <property type="match status" value="1"/>
</dbReference>
<organism evidence="3">
    <name type="scientific">Timema douglasi</name>
    <name type="common">Walking stick</name>
    <dbReference type="NCBI Taxonomy" id="61478"/>
    <lineage>
        <taxon>Eukaryota</taxon>
        <taxon>Metazoa</taxon>
        <taxon>Ecdysozoa</taxon>
        <taxon>Arthropoda</taxon>
        <taxon>Hexapoda</taxon>
        <taxon>Insecta</taxon>
        <taxon>Pterygota</taxon>
        <taxon>Neoptera</taxon>
        <taxon>Polyneoptera</taxon>
        <taxon>Phasmatodea</taxon>
        <taxon>Timematodea</taxon>
        <taxon>Timematoidea</taxon>
        <taxon>Timematidae</taxon>
        <taxon>Timema</taxon>
    </lineage>
</organism>
<dbReference type="GO" id="GO:0006508">
    <property type="term" value="P:proteolysis"/>
    <property type="evidence" value="ECO:0007669"/>
    <property type="project" value="InterPro"/>
</dbReference>
<dbReference type="InterPro" id="IPR001254">
    <property type="entry name" value="Trypsin_dom"/>
</dbReference>
<evidence type="ECO:0000259" key="2">
    <source>
        <dbReference type="PROSITE" id="PS50240"/>
    </source>
</evidence>
<dbReference type="InterPro" id="IPR043504">
    <property type="entry name" value="Peptidase_S1_PA_chymotrypsin"/>
</dbReference>
<dbReference type="InterPro" id="IPR009003">
    <property type="entry name" value="Peptidase_S1_PA"/>
</dbReference>
<evidence type="ECO:0000313" key="3">
    <source>
        <dbReference type="EMBL" id="CAD7201965.1"/>
    </source>
</evidence>
<dbReference type="GO" id="GO:0004252">
    <property type="term" value="F:serine-type endopeptidase activity"/>
    <property type="evidence" value="ECO:0007669"/>
    <property type="project" value="InterPro"/>
</dbReference>
<dbReference type="SUPFAM" id="SSF50494">
    <property type="entry name" value="Trypsin-like serine proteases"/>
    <property type="match status" value="1"/>
</dbReference>
<dbReference type="Gene3D" id="2.40.10.10">
    <property type="entry name" value="Trypsin-like serine proteases"/>
    <property type="match status" value="3"/>
</dbReference>
<dbReference type="AlphaFoldDB" id="A0A7R8VNV0"/>
<feature type="domain" description="Peptidase S1" evidence="2">
    <location>
        <begin position="1"/>
        <end position="193"/>
    </location>
</feature>
<protein>
    <recommendedName>
        <fullName evidence="2">Peptidase S1 domain-containing protein</fullName>
    </recommendedName>
</protein>
<dbReference type="SMART" id="SM00020">
    <property type="entry name" value="Tryp_SPc"/>
    <property type="match status" value="1"/>
</dbReference>
<keyword evidence="1" id="KW-1015">Disulfide bond</keyword>
<evidence type="ECO:0000256" key="1">
    <source>
        <dbReference type="ARBA" id="ARBA00023157"/>
    </source>
</evidence>
<dbReference type="EMBL" id="OA568858">
    <property type="protein sequence ID" value="CAD7201965.1"/>
    <property type="molecule type" value="Genomic_DNA"/>
</dbReference>
<dbReference type="PANTHER" id="PTHR24250:SF50">
    <property type="entry name" value="PEPTIDASE S1 DOMAIN-CONTAINING PROTEIN"/>
    <property type="match status" value="1"/>
</dbReference>
<proteinExistence type="predicted"/>
<name>A0A7R8VNV0_TIMDO</name>
<reference evidence="3" key="1">
    <citation type="submission" date="2020-11" db="EMBL/GenBank/DDBJ databases">
        <authorList>
            <person name="Tran Van P."/>
        </authorList>
    </citation>
    <scope>NUCLEOTIDE SEQUENCE</scope>
</reference>
<dbReference type="PANTHER" id="PTHR24250">
    <property type="entry name" value="CHYMOTRYPSIN-RELATED"/>
    <property type="match status" value="1"/>
</dbReference>
<accession>A0A7R8VNV0</accession>
<sequence length="198" mass="20580">MLVLIPLTVPDFIQVLIPLTVPAFIQVVALPRHSQASNTFADQAVQVSGWGRTSDTSTGISAELNFVDLNIITNAVCAQTYGTDVIVGSTVCASGAGGRSTCNVSTARSDSCRVEILPIFSWKLEMVCSGNVGDGLDEPDNGDSGGPLVITQEGSYLQIGVVSFVSSAGCASGNPSGYVRTTSFLNWISANTQISIAD</sequence>
<gene>
    <name evidence="3" type="ORF">TDIB3V08_LOCUS8154</name>
</gene>
<dbReference type="Pfam" id="PF00089">
    <property type="entry name" value="Trypsin"/>
    <property type="match status" value="2"/>
</dbReference>